<dbReference type="InterPro" id="IPR036271">
    <property type="entry name" value="Tet_transcr_reg_TetR-rel_C_sf"/>
</dbReference>
<evidence type="ECO:0000256" key="2">
    <source>
        <dbReference type="ARBA" id="ARBA00023125"/>
    </source>
</evidence>
<dbReference type="PRINTS" id="PR00455">
    <property type="entry name" value="HTHTETR"/>
</dbReference>
<dbReference type="InterPro" id="IPR001647">
    <property type="entry name" value="HTH_TetR"/>
</dbReference>
<keyword evidence="7" id="KW-1185">Reference proteome</keyword>
<evidence type="ECO:0000256" key="3">
    <source>
        <dbReference type="ARBA" id="ARBA00023163"/>
    </source>
</evidence>
<feature type="DNA-binding region" description="H-T-H motif" evidence="4">
    <location>
        <begin position="32"/>
        <end position="51"/>
    </location>
</feature>
<sequence>MRDAVRSDARDNRERVLAVARATFAAEGVDVPIREIARRAEVSAATVYRHFATKQALLAEAFAGRAATCAAIVARGVADDDAWAGFCQVIEQMMALHALERGFARSYTSALNAPAELAAERDRTRRALLGLLRRAKQQGSLREEVEIEDISLALMANDGIRADTPKARAAASRRFAAFMLQSFHAGQARIPLPPAVRLPATG</sequence>
<dbReference type="PANTHER" id="PTHR30055">
    <property type="entry name" value="HTH-TYPE TRANSCRIPTIONAL REGULATOR RUTR"/>
    <property type="match status" value="1"/>
</dbReference>
<feature type="domain" description="HTH tetR-type" evidence="5">
    <location>
        <begin position="10"/>
        <end position="69"/>
    </location>
</feature>
<dbReference type="Gene3D" id="1.10.357.10">
    <property type="entry name" value="Tetracycline Repressor, domain 2"/>
    <property type="match status" value="1"/>
</dbReference>
<keyword evidence="3" id="KW-0804">Transcription</keyword>
<accession>A0A9X1T4I0</accession>
<dbReference type="Pfam" id="PF00440">
    <property type="entry name" value="TetR_N"/>
    <property type="match status" value="1"/>
</dbReference>
<dbReference type="Proteomes" id="UP001138997">
    <property type="component" value="Unassembled WGS sequence"/>
</dbReference>
<dbReference type="GO" id="GO:0000976">
    <property type="term" value="F:transcription cis-regulatory region binding"/>
    <property type="evidence" value="ECO:0007669"/>
    <property type="project" value="TreeGrafter"/>
</dbReference>
<evidence type="ECO:0000259" key="5">
    <source>
        <dbReference type="PROSITE" id="PS50977"/>
    </source>
</evidence>
<dbReference type="InterPro" id="IPR049445">
    <property type="entry name" value="TetR_SbtR-like_C"/>
</dbReference>
<reference evidence="6" key="1">
    <citation type="submission" date="2021-11" db="EMBL/GenBank/DDBJ databases">
        <title>Streptomyces corallinus and Kineosporia corallina sp. nov., two new coral-derived marine actinobacteria.</title>
        <authorList>
            <person name="Buangrab K."/>
            <person name="Sutthacheep M."/>
            <person name="Yeemin T."/>
            <person name="Harunari E."/>
            <person name="Igarashi Y."/>
            <person name="Sripreechasak P."/>
            <person name="Kanchanasin P."/>
            <person name="Tanasupawat S."/>
            <person name="Phongsopitanun W."/>
        </authorList>
    </citation>
    <scope>NUCLEOTIDE SEQUENCE</scope>
    <source>
        <strain evidence="6">JCM 31032</strain>
    </source>
</reference>
<dbReference type="EMBL" id="JAJOMB010000032">
    <property type="protein sequence ID" value="MCD5316633.1"/>
    <property type="molecule type" value="Genomic_DNA"/>
</dbReference>
<keyword evidence="1" id="KW-0805">Transcription regulation</keyword>
<dbReference type="InterPro" id="IPR009057">
    <property type="entry name" value="Homeodomain-like_sf"/>
</dbReference>
<dbReference type="PANTHER" id="PTHR30055:SF234">
    <property type="entry name" value="HTH-TYPE TRANSCRIPTIONAL REGULATOR BETI"/>
    <property type="match status" value="1"/>
</dbReference>
<name>A0A9X1T4I0_9ACTN</name>
<protein>
    <submittedName>
        <fullName evidence="6">TetR/AcrR family transcriptional regulator</fullName>
    </submittedName>
</protein>
<evidence type="ECO:0000256" key="1">
    <source>
        <dbReference type="ARBA" id="ARBA00023015"/>
    </source>
</evidence>
<evidence type="ECO:0000313" key="6">
    <source>
        <dbReference type="EMBL" id="MCD5316633.1"/>
    </source>
</evidence>
<dbReference type="PROSITE" id="PS50977">
    <property type="entry name" value="HTH_TETR_2"/>
    <property type="match status" value="1"/>
</dbReference>
<evidence type="ECO:0000256" key="4">
    <source>
        <dbReference type="PROSITE-ProRule" id="PRU00335"/>
    </source>
</evidence>
<organism evidence="6 7">
    <name type="scientific">Kineosporia babensis</name>
    <dbReference type="NCBI Taxonomy" id="499548"/>
    <lineage>
        <taxon>Bacteria</taxon>
        <taxon>Bacillati</taxon>
        <taxon>Actinomycetota</taxon>
        <taxon>Actinomycetes</taxon>
        <taxon>Kineosporiales</taxon>
        <taxon>Kineosporiaceae</taxon>
        <taxon>Kineosporia</taxon>
    </lineage>
</organism>
<dbReference type="RefSeq" id="WP_231449484.1">
    <property type="nucleotide sequence ID" value="NZ_JAJOMB010000032.1"/>
</dbReference>
<evidence type="ECO:0000313" key="7">
    <source>
        <dbReference type="Proteomes" id="UP001138997"/>
    </source>
</evidence>
<dbReference type="InterPro" id="IPR050109">
    <property type="entry name" value="HTH-type_TetR-like_transc_reg"/>
</dbReference>
<dbReference type="GO" id="GO:0003700">
    <property type="term" value="F:DNA-binding transcription factor activity"/>
    <property type="evidence" value="ECO:0007669"/>
    <property type="project" value="TreeGrafter"/>
</dbReference>
<gene>
    <name evidence="6" type="ORF">LR394_37615</name>
</gene>
<comment type="caution">
    <text evidence="6">The sequence shown here is derived from an EMBL/GenBank/DDBJ whole genome shotgun (WGS) entry which is preliminary data.</text>
</comment>
<dbReference type="SUPFAM" id="SSF48498">
    <property type="entry name" value="Tetracyclin repressor-like, C-terminal domain"/>
    <property type="match status" value="1"/>
</dbReference>
<dbReference type="Pfam" id="PF21597">
    <property type="entry name" value="TetR_C_43"/>
    <property type="match status" value="1"/>
</dbReference>
<proteinExistence type="predicted"/>
<keyword evidence="2 4" id="KW-0238">DNA-binding</keyword>
<dbReference type="SUPFAM" id="SSF46689">
    <property type="entry name" value="Homeodomain-like"/>
    <property type="match status" value="1"/>
</dbReference>
<dbReference type="AlphaFoldDB" id="A0A9X1T4I0"/>